<evidence type="ECO:0000313" key="2">
    <source>
        <dbReference type="Proteomes" id="UP000790709"/>
    </source>
</evidence>
<reference evidence="1" key="1">
    <citation type="journal article" date="2021" name="New Phytol.">
        <title>Evolutionary innovations through gain and loss of genes in the ectomycorrhizal Boletales.</title>
        <authorList>
            <person name="Wu G."/>
            <person name="Miyauchi S."/>
            <person name="Morin E."/>
            <person name="Kuo A."/>
            <person name="Drula E."/>
            <person name="Varga T."/>
            <person name="Kohler A."/>
            <person name="Feng B."/>
            <person name="Cao Y."/>
            <person name="Lipzen A."/>
            <person name="Daum C."/>
            <person name="Hundley H."/>
            <person name="Pangilinan J."/>
            <person name="Johnson J."/>
            <person name="Barry K."/>
            <person name="LaButti K."/>
            <person name="Ng V."/>
            <person name="Ahrendt S."/>
            <person name="Min B."/>
            <person name="Choi I.G."/>
            <person name="Park H."/>
            <person name="Plett J.M."/>
            <person name="Magnuson J."/>
            <person name="Spatafora J.W."/>
            <person name="Nagy L.G."/>
            <person name="Henrissat B."/>
            <person name="Grigoriev I.V."/>
            <person name="Yang Z.L."/>
            <person name="Xu J."/>
            <person name="Martin F.M."/>
        </authorList>
    </citation>
    <scope>NUCLEOTIDE SEQUENCE</scope>
    <source>
        <strain evidence="1">KUC20120723A-06</strain>
    </source>
</reference>
<dbReference type="EMBL" id="MU266500">
    <property type="protein sequence ID" value="KAH7922048.1"/>
    <property type="molecule type" value="Genomic_DNA"/>
</dbReference>
<sequence>MVFGLFARKPTGESSSSPEAKPEAQALQQQLRTPSPSIISGSTHSPLRRTTLLPSRLGQEDLQDDTAAVPPMTPSPPPLVTDTAALYDLMLTIPPKTLHAYTLAHLKPPHIPTPSASPSHSPARIPAPPTTTGTPPPSPRTLTTLTGFFASLAPPPQLHCVRCHKDFFDVENDDRSCLVPHDDESALVERVGGGVGGGAYETLWGCCGQTVEGDGDMGPPDGWCYEGKHTTDTKRARFRADSTIHEDKLTSCLRLNCHNVRDQLPSSSNSRPKAAPSTITSTSASRSGRNTRKRARKSMKEQSDDEIDDDDDEASVRSASTRGRPQKAKGVEVSRKGKGKAPALPEDEAEDDGDSSMAVDEPEPEPKPERIKSKPLSKAKAKTKAPPSKRAPATSARKSHLSQSHIASASESESSAAQKPVSRRTRSTTRAPAGTKSKPRTRSTVREESRVREEKEKSRVRGSGRAESRARLRTKKTVDEEFVSETDEERGRKKRRVVA</sequence>
<dbReference type="Proteomes" id="UP000790709">
    <property type="component" value="Unassembled WGS sequence"/>
</dbReference>
<evidence type="ECO:0000313" key="1">
    <source>
        <dbReference type="EMBL" id="KAH7922048.1"/>
    </source>
</evidence>
<keyword evidence="2" id="KW-1185">Reference proteome</keyword>
<protein>
    <submittedName>
        <fullName evidence="1">Uncharacterized protein</fullName>
    </submittedName>
</protein>
<name>A0ACB8BB04_9AGAM</name>
<proteinExistence type="predicted"/>
<comment type="caution">
    <text evidence="1">The sequence shown here is derived from an EMBL/GenBank/DDBJ whole genome shotgun (WGS) entry which is preliminary data.</text>
</comment>
<accession>A0ACB8BB04</accession>
<organism evidence="1 2">
    <name type="scientific">Leucogyrophana mollusca</name>
    <dbReference type="NCBI Taxonomy" id="85980"/>
    <lineage>
        <taxon>Eukaryota</taxon>
        <taxon>Fungi</taxon>
        <taxon>Dikarya</taxon>
        <taxon>Basidiomycota</taxon>
        <taxon>Agaricomycotina</taxon>
        <taxon>Agaricomycetes</taxon>
        <taxon>Agaricomycetidae</taxon>
        <taxon>Boletales</taxon>
        <taxon>Boletales incertae sedis</taxon>
        <taxon>Leucogyrophana</taxon>
    </lineage>
</organism>
<gene>
    <name evidence="1" type="ORF">BV22DRAFT_1037910</name>
</gene>